<dbReference type="AlphaFoldDB" id="A0A376P478"/>
<accession>A0A376P478</accession>
<dbReference type="Proteomes" id="UP000254428">
    <property type="component" value="Unassembled WGS sequence"/>
</dbReference>
<evidence type="ECO:0000313" key="1">
    <source>
        <dbReference type="EMBL" id="STH72704.1"/>
    </source>
</evidence>
<evidence type="ECO:0000313" key="2">
    <source>
        <dbReference type="Proteomes" id="UP000254428"/>
    </source>
</evidence>
<proteinExistence type="predicted"/>
<sequence length="336" mass="36761">MADAQQYGGSMQKEYAARAATTENQLLLLQNQINAISSTLGETFLPSLNEGIKEMKPFLEEVRTFVRENPEVVKTIAKTGAALLTMGVAIGTLTRITKIMGSVMNMTPAKGLIALLVGGAYLIIDNWETVGPVVKKVWQEVDQVVRAMGGWEQAVKTIATVSALYIGVKAVASIRAATVAQNQWTTAAGKTGLKLKGLGKISLIGGLLELGMMAQEFEKEHPWLVKNFVADALNSGFGLNDKFDEWGKQFHDFVYDMTGWQMPRGDGYLSPDKRYTPNVSLERNQLLSLASSPATRSELKVTFDNAPPGMRVIDLPKTGDPFMKITHDVGYSPFKR</sequence>
<dbReference type="NCBIfam" id="TIGR01760">
    <property type="entry name" value="tape_meas_TP901"/>
    <property type="match status" value="1"/>
</dbReference>
<gene>
    <name evidence="1" type="ORF">NCTC11341_04396</name>
</gene>
<dbReference type="EMBL" id="UGBT01000002">
    <property type="protein sequence ID" value="STH72704.1"/>
    <property type="molecule type" value="Genomic_DNA"/>
</dbReference>
<organism evidence="1 2">
    <name type="scientific">Escherichia coli</name>
    <dbReference type="NCBI Taxonomy" id="562"/>
    <lineage>
        <taxon>Bacteria</taxon>
        <taxon>Pseudomonadati</taxon>
        <taxon>Pseudomonadota</taxon>
        <taxon>Gammaproteobacteria</taxon>
        <taxon>Enterobacterales</taxon>
        <taxon>Enterobacteriaceae</taxon>
        <taxon>Escherichia</taxon>
    </lineage>
</organism>
<name>A0A376P478_ECOLX</name>
<reference evidence="1 2" key="1">
    <citation type="submission" date="2018-06" db="EMBL/GenBank/DDBJ databases">
        <authorList>
            <consortium name="Pathogen Informatics"/>
            <person name="Doyle S."/>
        </authorList>
    </citation>
    <scope>NUCLEOTIDE SEQUENCE [LARGE SCALE GENOMIC DNA]</scope>
    <source>
        <strain evidence="1 2">NCTC11341</strain>
    </source>
</reference>
<protein>
    <submittedName>
        <fullName evidence="1">Putative phage tail tape measure protein</fullName>
    </submittedName>
</protein>
<dbReference type="InterPro" id="IPR010090">
    <property type="entry name" value="Phage_tape_meas"/>
</dbReference>